<name>A0ABY6L7E7_9ARAC</name>
<protein>
    <recommendedName>
        <fullName evidence="1">Integrase p58-like C-terminal domain-containing protein</fullName>
    </recommendedName>
</protein>
<keyword evidence="3" id="KW-1185">Reference proteome</keyword>
<dbReference type="InterPro" id="IPR054465">
    <property type="entry name" value="Integrase_p58-like_C"/>
</dbReference>
<organism evidence="2 3">
    <name type="scientific">Cordylochernes scorpioides</name>
    <dbReference type="NCBI Taxonomy" id="51811"/>
    <lineage>
        <taxon>Eukaryota</taxon>
        <taxon>Metazoa</taxon>
        <taxon>Ecdysozoa</taxon>
        <taxon>Arthropoda</taxon>
        <taxon>Chelicerata</taxon>
        <taxon>Arachnida</taxon>
        <taxon>Pseudoscorpiones</taxon>
        <taxon>Cheliferoidea</taxon>
        <taxon>Chernetidae</taxon>
        <taxon>Cordylochernes</taxon>
    </lineage>
</organism>
<dbReference type="PANTHER" id="PTHR45786:SF74">
    <property type="entry name" value="ATP-DEPENDENT DNA HELICASE"/>
    <property type="match status" value="1"/>
</dbReference>
<dbReference type="Pfam" id="PF22938">
    <property type="entry name" value="Integrase_p58_C"/>
    <property type="match status" value="1"/>
</dbReference>
<evidence type="ECO:0000259" key="1">
    <source>
        <dbReference type="Pfam" id="PF22938"/>
    </source>
</evidence>
<dbReference type="EMBL" id="CP092876">
    <property type="protein sequence ID" value="UYV76779.1"/>
    <property type="molecule type" value="Genomic_DNA"/>
</dbReference>
<dbReference type="PANTHER" id="PTHR45786">
    <property type="entry name" value="DNA BINDING PROTEIN-LIKE"/>
    <property type="match status" value="1"/>
</dbReference>
<accession>A0ABY6L7E7</accession>
<sequence>MNTQERRKSTYDKKHMERSYEPGELVAVWTPIRKIGKCEKLLRKYFGPYRILKKMSSVNHLIEPKYNPGQDHLVVHVSRLKHYYERIDEVCQAIGRSNLSQRVNSSRVQHAYRLRETRGQNIRRLRAQSARQAAVRSLETPDPIHFRLQVHSEIYSSTRRNTRTNNFFSSVWSSMENAGFNYSVAVEYFKHPLISLGMMDTTCRFCGALRWKDEFSGMCCSNGTEPLRSLLSGENSDSVHFLRNIRKYNSCFKMTSFGTENQTHSVTFPTTFSIQGQVYHRIGSLMPSENQPSRFLQIYFMGDDDDDIQTDRRCQ</sequence>
<reference evidence="2 3" key="1">
    <citation type="submission" date="2022-01" db="EMBL/GenBank/DDBJ databases">
        <title>A chromosomal length assembly of Cordylochernes scorpioides.</title>
        <authorList>
            <person name="Zeh D."/>
            <person name="Zeh J."/>
        </authorList>
    </citation>
    <scope>NUCLEOTIDE SEQUENCE [LARGE SCALE GENOMIC DNA]</scope>
    <source>
        <strain evidence="2">IN4F17</strain>
        <tissue evidence="2">Whole Body</tissue>
    </source>
</reference>
<proteinExistence type="predicted"/>
<evidence type="ECO:0000313" key="3">
    <source>
        <dbReference type="Proteomes" id="UP001235939"/>
    </source>
</evidence>
<evidence type="ECO:0000313" key="2">
    <source>
        <dbReference type="EMBL" id="UYV76779.1"/>
    </source>
</evidence>
<feature type="domain" description="Integrase p58-like C-terminal" evidence="1">
    <location>
        <begin position="47"/>
        <end position="81"/>
    </location>
</feature>
<gene>
    <name evidence="2" type="ORF">LAZ67_14002000</name>
</gene>
<dbReference type="Proteomes" id="UP001235939">
    <property type="component" value="Chromosome 14"/>
</dbReference>